<keyword evidence="1" id="KW-0812">Transmembrane</keyword>
<reference evidence="2 3" key="1">
    <citation type="submission" date="2021-01" db="EMBL/GenBank/DDBJ databases">
        <title>Whole genome shotgun sequence of Catellatospora chokoriensis NBRC 107358.</title>
        <authorList>
            <person name="Komaki H."/>
            <person name="Tamura T."/>
        </authorList>
    </citation>
    <scope>NUCLEOTIDE SEQUENCE [LARGE SCALE GENOMIC DNA]</scope>
    <source>
        <strain evidence="2 3">NBRC 107358</strain>
    </source>
</reference>
<evidence type="ECO:0000256" key="1">
    <source>
        <dbReference type="SAM" id="Phobius"/>
    </source>
</evidence>
<feature type="transmembrane region" description="Helical" evidence="1">
    <location>
        <begin position="225"/>
        <end position="243"/>
    </location>
</feature>
<feature type="transmembrane region" description="Helical" evidence="1">
    <location>
        <begin position="198"/>
        <end position="218"/>
    </location>
</feature>
<accession>A0A8J3K264</accession>
<feature type="transmembrane region" description="Helical" evidence="1">
    <location>
        <begin position="50"/>
        <end position="73"/>
    </location>
</feature>
<organism evidence="2 3">
    <name type="scientific">Catellatospora chokoriensis</name>
    <dbReference type="NCBI Taxonomy" id="310353"/>
    <lineage>
        <taxon>Bacteria</taxon>
        <taxon>Bacillati</taxon>
        <taxon>Actinomycetota</taxon>
        <taxon>Actinomycetes</taxon>
        <taxon>Micromonosporales</taxon>
        <taxon>Micromonosporaceae</taxon>
        <taxon>Catellatospora</taxon>
    </lineage>
</organism>
<keyword evidence="1" id="KW-1133">Transmembrane helix</keyword>
<dbReference type="EMBL" id="BONG01000015">
    <property type="protein sequence ID" value="GIF89355.1"/>
    <property type="molecule type" value="Genomic_DNA"/>
</dbReference>
<evidence type="ECO:0000313" key="2">
    <source>
        <dbReference type="EMBL" id="GIF89355.1"/>
    </source>
</evidence>
<gene>
    <name evidence="2" type="ORF">Cch02nite_27990</name>
</gene>
<keyword evidence="3" id="KW-1185">Reference proteome</keyword>
<evidence type="ECO:0000313" key="3">
    <source>
        <dbReference type="Proteomes" id="UP000619293"/>
    </source>
</evidence>
<dbReference type="RefSeq" id="WP_191839265.1">
    <property type="nucleotide sequence ID" value="NZ_BAAALB010000006.1"/>
</dbReference>
<keyword evidence="1" id="KW-0472">Membrane</keyword>
<sequence>MTPEPEARPAENAAVNIDGRHVKGYVIGAGVILGVMSFAADVAPDPISQIIQAVFSTAAAWCSLAVIAGYMCVSRRSSSLAATGLLLLATLTYYGTIALSGVRAGGYEATQTSAGPVFSSPTWIEELGSMARGVGFWVAASVLAGVVMGQLGFAIRNSSALLQTAAVGVTFGIVAGPGVNALLFVARVGVNTTTSEQILPAICQIALACIILIGAAVLKAKRINWALLALMSLTSTAAVAGLWEMVGDIRGAL</sequence>
<name>A0A8J3K264_9ACTN</name>
<protein>
    <submittedName>
        <fullName evidence="2">Uncharacterized protein</fullName>
    </submittedName>
</protein>
<dbReference type="Proteomes" id="UP000619293">
    <property type="component" value="Unassembled WGS sequence"/>
</dbReference>
<feature type="transmembrane region" description="Helical" evidence="1">
    <location>
        <begin position="165"/>
        <end position="186"/>
    </location>
</feature>
<comment type="caution">
    <text evidence="2">The sequence shown here is derived from an EMBL/GenBank/DDBJ whole genome shotgun (WGS) entry which is preliminary data.</text>
</comment>
<feature type="transmembrane region" description="Helical" evidence="1">
    <location>
        <begin position="134"/>
        <end position="153"/>
    </location>
</feature>
<feature type="transmembrane region" description="Helical" evidence="1">
    <location>
        <begin position="80"/>
        <end position="102"/>
    </location>
</feature>
<dbReference type="AlphaFoldDB" id="A0A8J3K264"/>
<feature type="transmembrane region" description="Helical" evidence="1">
    <location>
        <begin position="25"/>
        <end position="44"/>
    </location>
</feature>
<proteinExistence type="predicted"/>